<feature type="compositionally biased region" description="Polar residues" evidence="1">
    <location>
        <begin position="77"/>
        <end position="97"/>
    </location>
</feature>
<dbReference type="InParanoid" id="G7DVT8"/>
<comment type="caution">
    <text evidence="3">The sequence shown here is derived from an EMBL/GenBank/DDBJ whole genome shotgun (WGS) entry which is preliminary data.</text>
</comment>
<evidence type="ECO:0000259" key="2">
    <source>
        <dbReference type="PROSITE" id="PS50010"/>
    </source>
</evidence>
<feature type="region of interest" description="Disordered" evidence="1">
    <location>
        <begin position="711"/>
        <end position="1070"/>
    </location>
</feature>
<protein>
    <recommendedName>
        <fullName evidence="2">DH domain-containing protein</fullName>
    </recommendedName>
</protein>
<dbReference type="GO" id="GO:0005085">
    <property type="term" value="F:guanyl-nucleotide exchange factor activity"/>
    <property type="evidence" value="ECO:0007669"/>
    <property type="project" value="InterPro"/>
</dbReference>
<feature type="compositionally biased region" description="Low complexity" evidence="1">
    <location>
        <begin position="752"/>
        <end position="768"/>
    </location>
</feature>
<name>G7DVT8_MIXOS</name>
<feature type="compositionally biased region" description="Low complexity" evidence="1">
    <location>
        <begin position="63"/>
        <end position="76"/>
    </location>
</feature>
<feature type="compositionally biased region" description="Low complexity" evidence="1">
    <location>
        <begin position="722"/>
        <end position="740"/>
    </location>
</feature>
<dbReference type="OrthoDB" id="6244550at2759"/>
<feature type="compositionally biased region" description="Polar residues" evidence="1">
    <location>
        <begin position="385"/>
        <end position="399"/>
    </location>
</feature>
<dbReference type="PANTHER" id="PTHR45924:SF2">
    <property type="entry name" value="FI17866P1"/>
    <property type="match status" value="1"/>
</dbReference>
<dbReference type="Gene3D" id="1.20.900.10">
    <property type="entry name" value="Dbl homology (DH) domain"/>
    <property type="match status" value="1"/>
</dbReference>
<evidence type="ECO:0000313" key="3">
    <source>
        <dbReference type="EMBL" id="GAA94698.1"/>
    </source>
</evidence>
<feature type="compositionally biased region" description="Basic and acidic residues" evidence="1">
    <location>
        <begin position="478"/>
        <end position="490"/>
    </location>
</feature>
<feature type="compositionally biased region" description="Polar residues" evidence="1">
    <location>
        <begin position="800"/>
        <end position="816"/>
    </location>
</feature>
<dbReference type="AlphaFoldDB" id="G7DVT8"/>
<dbReference type="STRING" id="764103.G7DVT8"/>
<feature type="compositionally biased region" description="Basic and acidic residues" evidence="1">
    <location>
        <begin position="133"/>
        <end position="144"/>
    </location>
</feature>
<feature type="region of interest" description="Disordered" evidence="1">
    <location>
        <begin position="378"/>
        <end position="444"/>
    </location>
</feature>
<reference evidence="3 4" key="2">
    <citation type="journal article" date="2012" name="Open Biol.">
        <title>Characteristics of nucleosomes and linker DNA regions on the genome of the basidiomycete Mixia osmundae revealed by mono- and dinucleosome mapping.</title>
        <authorList>
            <person name="Nishida H."/>
            <person name="Kondo S."/>
            <person name="Matsumoto T."/>
            <person name="Suzuki Y."/>
            <person name="Yoshikawa H."/>
            <person name="Taylor T.D."/>
            <person name="Sugiyama J."/>
        </authorList>
    </citation>
    <scope>NUCLEOTIDE SEQUENCE [LARGE SCALE GENOMIC DNA]</scope>
    <source>
        <strain evidence="4">CBS 9802 / IAM 14324 / JCM 22182 / KY 12970</strain>
    </source>
</reference>
<gene>
    <name evidence="3" type="primary">Mo01351</name>
    <name evidence="3" type="ORF">E5Q_01351</name>
</gene>
<dbReference type="EMBL" id="BABT02000046">
    <property type="protein sequence ID" value="GAA94698.1"/>
    <property type="molecule type" value="Genomic_DNA"/>
</dbReference>
<dbReference type="SMART" id="SM00325">
    <property type="entry name" value="RhoGEF"/>
    <property type="match status" value="1"/>
</dbReference>
<accession>G7DVT8</accession>
<dbReference type="InterPro" id="IPR035899">
    <property type="entry name" value="DBL_dom_sf"/>
</dbReference>
<dbReference type="PROSITE" id="PS50010">
    <property type="entry name" value="DH_2"/>
    <property type="match status" value="1"/>
</dbReference>
<feature type="domain" description="DH" evidence="2">
    <location>
        <begin position="183"/>
        <end position="373"/>
    </location>
</feature>
<feature type="compositionally biased region" description="Polar residues" evidence="1">
    <location>
        <begin position="933"/>
        <end position="954"/>
    </location>
</feature>
<dbReference type="GO" id="GO:0031267">
    <property type="term" value="F:small GTPase binding"/>
    <property type="evidence" value="ECO:0007669"/>
    <property type="project" value="TreeGrafter"/>
</dbReference>
<dbReference type="eggNOG" id="ENOG502QRIS">
    <property type="taxonomic scope" value="Eukaryota"/>
</dbReference>
<feature type="region of interest" description="Disordered" evidence="1">
    <location>
        <begin position="133"/>
        <end position="180"/>
    </location>
</feature>
<dbReference type="RefSeq" id="XP_014568187.1">
    <property type="nucleotide sequence ID" value="XM_014712701.1"/>
</dbReference>
<dbReference type="HOGENOM" id="CLU_005338_0_0_1"/>
<feature type="compositionally biased region" description="Polar residues" evidence="1">
    <location>
        <begin position="836"/>
        <end position="850"/>
    </location>
</feature>
<sequence length="1181" mass="128507">MASRGEYYQDPSSSTSRQREEDYYSSAHATTDQYTRSGQSSGYPPGAGPSSSQSSPRDYRGTASAGASHGSQAGAHYSTQSQRNSAYPSHFASSTNGPRYASMGPRSLPALSSPYQNGMGEFARDSVLDAYSHHPRDQYDDGARDSYAAGPSDLPSPPPPPKDYSKDMTPSPSSHKSISTNPLIDLIDTEKAYVDDLAVVIKRVASAWSRSNFPPPALDMVFRAIESIYRINKTFLARLRDIGPNPQTAKALGDLLMRWIEDLNKPYTNYTLAYRSSFDDYEPVQSNPQLHVILAAVSFPASFPYTPSPTSDSGREPATTLDLLFSLPLHRLRYYKLLYARLLRSTTEGRNDHRLLLGANQRLDSLIEAAERNFRNRAGERGLLPSQTAPDALSTSRRSPSADLPMLPPPVPSRDREQHGGRQPSFDHGRRELPPITRADGSMPDFQRLQFEDNNAHEDDEDLPTPTSPNPPQSFIRRPSDSRQRQHGREQSLSPVPPLPSTPSSGKDSAESFSGQGSADLHNSQSTSSSMTTMSSNGPSLRKLASANSQSQSLTSSALITTTDIEQILDTSGTLDIFSMTPKRCKLHFNPAGAPMRRSVRKTGNVYLSFRPSCDPSHAEFAVPNAHLILLTDLLLMCEHKPGCHEPTGRLEDLALLFPPLSVRHLQASPVEAPGMAIFSLTLLDRETLYMTVPEDPHRMQRDHWLHELRNSVPAPSGPMPLANASSESSLSSRGSAAREYSQDYQSRVQGPAHRSSAPSASHRALPPLEDPHQSQGAPLAWNGRDERDTIRRPARSPAKTDSGNMLRSSTASSPAASGVVRPPRKTSMYGAGSFENRSGQSSPAKSYSDQGRPGQRSPVDISRPGSASQQGRSPSPAQSYQHKAQHLRPGNHGSLSSEDSERLSDSAWSHRSPIQARRPSGGSQQQQRMLKKSTSAYSLASNHSNGQRTQQASPMGRAPSISRRTDPGASAAALLHAPGSGEHHLLRSRSAEQMRDRSGEKQYKPPSLIMDLSGPRTGPRSPARDELAGFPGGTRNPSLPSRASRKGGRDLDDDYDSPPGSPNEATGAVTSSVVAEMRCKVFLKQNHSQWKSLGASKLKLYQQMPTNVKQLVVESDKAVLISTLVLTDGVERVGKTGVAIEISDKGARTGIVYMLQCKSEVSATGLFNQLLMGSDRMPGR</sequence>
<dbReference type="Proteomes" id="UP000009131">
    <property type="component" value="Unassembled WGS sequence"/>
</dbReference>
<feature type="compositionally biased region" description="Basic and acidic residues" evidence="1">
    <location>
        <begin position="413"/>
        <end position="433"/>
    </location>
</feature>
<feature type="compositionally biased region" description="Polar residues" evidence="1">
    <location>
        <begin position="27"/>
        <end position="36"/>
    </location>
</feature>
<feature type="compositionally biased region" description="Low complexity" evidence="1">
    <location>
        <begin position="524"/>
        <end position="536"/>
    </location>
</feature>
<proteinExistence type="predicted"/>
<dbReference type="Pfam" id="PF00621">
    <property type="entry name" value="RhoGEF"/>
    <property type="match status" value="1"/>
</dbReference>
<dbReference type="OMA" id="DMWLLYP"/>
<dbReference type="SUPFAM" id="SSF48065">
    <property type="entry name" value="DBL homology domain (DH-domain)"/>
    <property type="match status" value="1"/>
</dbReference>
<feature type="compositionally biased region" description="Low complexity" evidence="1">
    <location>
        <begin position="37"/>
        <end position="56"/>
    </location>
</feature>
<evidence type="ECO:0000256" key="1">
    <source>
        <dbReference type="SAM" id="MobiDB-lite"/>
    </source>
</evidence>
<keyword evidence="4" id="KW-1185">Reference proteome</keyword>
<feature type="compositionally biased region" description="Polar residues" evidence="1">
    <location>
        <begin position="168"/>
        <end position="180"/>
    </location>
</feature>
<dbReference type="InterPro" id="IPR000219">
    <property type="entry name" value="DH_dom"/>
</dbReference>
<dbReference type="PANTHER" id="PTHR45924">
    <property type="entry name" value="FI17866P1"/>
    <property type="match status" value="1"/>
</dbReference>
<organism evidence="3 4">
    <name type="scientific">Mixia osmundae (strain CBS 9802 / IAM 14324 / JCM 22182 / KY 12970)</name>
    <dbReference type="NCBI Taxonomy" id="764103"/>
    <lineage>
        <taxon>Eukaryota</taxon>
        <taxon>Fungi</taxon>
        <taxon>Dikarya</taxon>
        <taxon>Basidiomycota</taxon>
        <taxon>Pucciniomycotina</taxon>
        <taxon>Mixiomycetes</taxon>
        <taxon>Mixiales</taxon>
        <taxon>Mixiaceae</taxon>
        <taxon>Mixia</taxon>
    </lineage>
</organism>
<feature type="compositionally biased region" description="Basic and acidic residues" evidence="1">
    <location>
        <begin position="982"/>
        <end position="1004"/>
    </location>
</feature>
<feature type="region of interest" description="Disordered" evidence="1">
    <location>
        <begin position="456"/>
        <end position="556"/>
    </location>
</feature>
<feature type="compositionally biased region" description="Polar residues" evidence="1">
    <location>
        <begin position="511"/>
        <end position="523"/>
    </location>
</feature>
<feature type="compositionally biased region" description="Low complexity" evidence="1">
    <location>
        <begin position="544"/>
        <end position="556"/>
    </location>
</feature>
<reference evidence="3 4" key="1">
    <citation type="journal article" date="2011" name="J. Gen. Appl. Microbiol.">
        <title>Draft genome sequencing of the enigmatic basidiomycete Mixia osmundae.</title>
        <authorList>
            <person name="Nishida H."/>
            <person name="Nagatsuka Y."/>
            <person name="Sugiyama J."/>
        </authorList>
    </citation>
    <scope>NUCLEOTIDE SEQUENCE [LARGE SCALE GENOMIC DNA]</scope>
    <source>
        <strain evidence="4">CBS 9802 / IAM 14324 / JCM 22182 / KY 12970</strain>
    </source>
</reference>
<feature type="compositionally biased region" description="Polar residues" evidence="1">
    <location>
        <begin position="866"/>
        <end position="883"/>
    </location>
</feature>
<feature type="region of interest" description="Disordered" evidence="1">
    <location>
        <begin position="1"/>
        <end position="112"/>
    </location>
</feature>
<evidence type="ECO:0000313" key="4">
    <source>
        <dbReference type="Proteomes" id="UP000009131"/>
    </source>
</evidence>